<reference evidence="9" key="1">
    <citation type="submission" date="2018-05" db="EMBL/GenBank/DDBJ databases">
        <authorList>
            <person name="Lanie J.A."/>
            <person name="Ng W.-L."/>
            <person name="Kazmierczak K.M."/>
            <person name="Andrzejewski T.M."/>
            <person name="Davidsen T.M."/>
            <person name="Wayne K.J."/>
            <person name="Tettelin H."/>
            <person name="Glass J.I."/>
            <person name="Rusch D."/>
            <person name="Podicherti R."/>
            <person name="Tsui H.-C.T."/>
            <person name="Winkler M.E."/>
        </authorList>
    </citation>
    <scope>NUCLEOTIDE SEQUENCE</scope>
</reference>
<sequence>MAASCSPPVPPLVGSAMAHEHRSTQAQPIQARDRMRMVERQLANRDIRDPQVLAAMGKVPRHRFVPVEQRRSAYEDRALPIGYRQTISQPYIVAYMTQALQITPDARVLEVGTGSGYQAAILSEVAAKVYTIEIVPELANRARETLSELGHANVEVRLGDGYEGWEDEAPFDAIMVTAAPDHVPAPLIEQLAPGGRLIIPVGENRQSLTLVTRTPTGIIRKNLLPVLFVPMTGRAER</sequence>
<keyword evidence="6" id="KW-0808">Transferase</keyword>
<dbReference type="Pfam" id="PF01135">
    <property type="entry name" value="PCMT"/>
    <property type="match status" value="1"/>
</dbReference>
<dbReference type="SUPFAM" id="SSF53335">
    <property type="entry name" value="S-adenosyl-L-methionine-dependent methyltransferases"/>
    <property type="match status" value="1"/>
</dbReference>
<evidence type="ECO:0000256" key="3">
    <source>
        <dbReference type="ARBA" id="ARBA00011890"/>
    </source>
</evidence>
<name>A0A381RGK8_9ZZZZ</name>
<dbReference type="AlphaFoldDB" id="A0A381RGK8"/>
<dbReference type="PANTHER" id="PTHR11579">
    <property type="entry name" value="PROTEIN-L-ISOASPARTATE O-METHYLTRANSFERASE"/>
    <property type="match status" value="1"/>
</dbReference>
<evidence type="ECO:0000313" key="9">
    <source>
        <dbReference type="EMBL" id="SUZ90880.1"/>
    </source>
</evidence>
<comment type="similarity">
    <text evidence="2">Belongs to the methyltransferase superfamily. L-isoaspartyl/D-aspartyl protein methyltransferase family.</text>
</comment>
<evidence type="ECO:0000256" key="4">
    <source>
        <dbReference type="ARBA" id="ARBA00022490"/>
    </source>
</evidence>
<keyword evidence="4" id="KW-0963">Cytoplasm</keyword>
<evidence type="ECO:0000256" key="6">
    <source>
        <dbReference type="ARBA" id="ARBA00022679"/>
    </source>
</evidence>
<evidence type="ECO:0000256" key="5">
    <source>
        <dbReference type="ARBA" id="ARBA00022603"/>
    </source>
</evidence>
<evidence type="ECO:0000256" key="2">
    <source>
        <dbReference type="ARBA" id="ARBA00005369"/>
    </source>
</evidence>
<accession>A0A381RGK8</accession>
<gene>
    <name evidence="9" type="ORF">METZ01_LOCUS43734</name>
</gene>
<evidence type="ECO:0000256" key="8">
    <source>
        <dbReference type="SAM" id="MobiDB-lite"/>
    </source>
</evidence>
<dbReference type="InterPro" id="IPR000682">
    <property type="entry name" value="PCMT"/>
</dbReference>
<proteinExistence type="inferred from homology"/>
<protein>
    <recommendedName>
        <fullName evidence="3">protein-L-isoaspartate(D-aspartate) O-methyltransferase</fullName>
        <ecNumber evidence="3">2.1.1.77</ecNumber>
    </recommendedName>
</protein>
<evidence type="ECO:0000256" key="1">
    <source>
        <dbReference type="ARBA" id="ARBA00004496"/>
    </source>
</evidence>
<evidence type="ECO:0000256" key="7">
    <source>
        <dbReference type="ARBA" id="ARBA00022691"/>
    </source>
</evidence>
<comment type="subcellular location">
    <subcellularLocation>
        <location evidence="1">Cytoplasm</location>
    </subcellularLocation>
</comment>
<dbReference type="PROSITE" id="PS01279">
    <property type="entry name" value="PCMT"/>
    <property type="match status" value="1"/>
</dbReference>
<keyword evidence="7" id="KW-0949">S-adenosyl-L-methionine</keyword>
<feature type="region of interest" description="Disordered" evidence="8">
    <location>
        <begin position="1"/>
        <end position="30"/>
    </location>
</feature>
<dbReference type="GO" id="GO:0004719">
    <property type="term" value="F:protein-L-isoaspartate (D-aspartate) O-methyltransferase activity"/>
    <property type="evidence" value="ECO:0007669"/>
    <property type="project" value="UniProtKB-EC"/>
</dbReference>
<dbReference type="EC" id="2.1.1.77" evidence="3"/>
<dbReference type="GO" id="GO:0032259">
    <property type="term" value="P:methylation"/>
    <property type="evidence" value="ECO:0007669"/>
    <property type="project" value="UniProtKB-KW"/>
</dbReference>
<dbReference type="PANTHER" id="PTHR11579:SF0">
    <property type="entry name" value="PROTEIN-L-ISOASPARTATE(D-ASPARTATE) O-METHYLTRANSFERASE"/>
    <property type="match status" value="1"/>
</dbReference>
<dbReference type="FunFam" id="3.40.50.150:FF:000010">
    <property type="entry name" value="Protein-L-isoaspartate O-methyltransferase"/>
    <property type="match status" value="1"/>
</dbReference>
<dbReference type="NCBIfam" id="TIGR00080">
    <property type="entry name" value="pimt"/>
    <property type="match status" value="1"/>
</dbReference>
<dbReference type="InterPro" id="IPR029063">
    <property type="entry name" value="SAM-dependent_MTases_sf"/>
</dbReference>
<organism evidence="9">
    <name type="scientific">marine metagenome</name>
    <dbReference type="NCBI Taxonomy" id="408172"/>
    <lineage>
        <taxon>unclassified sequences</taxon>
        <taxon>metagenomes</taxon>
        <taxon>ecological metagenomes</taxon>
    </lineage>
</organism>
<dbReference type="NCBIfam" id="NF001453">
    <property type="entry name" value="PRK00312.1"/>
    <property type="match status" value="1"/>
</dbReference>
<keyword evidence="5" id="KW-0489">Methyltransferase</keyword>
<dbReference type="CDD" id="cd02440">
    <property type="entry name" value="AdoMet_MTases"/>
    <property type="match status" value="1"/>
</dbReference>
<dbReference type="HAMAP" id="MF_00090">
    <property type="entry name" value="PIMT"/>
    <property type="match status" value="1"/>
</dbReference>
<dbReference type="Gene3D" id="3.40.50.150">
    <property type="entry name" value="Vaccinia Virus protein VP39"/>
    <property type="match status" value="1"/>
</dbReference>
<dbReference type="GO" id="GO:0005737">
    <property type="term" value="C:cytoplasm"/>
    <property type="evidence" value="ECO:0007669"/>
    <property type="project" value="UniProtKB-SubCell"/>
</dbReference>
<dbReference type="EMBL" id="UINC01001930">
    <property type="protein sequence ID" value="SUZ90880.1"/>
    <property type="molecule type" value="Genomic_DNA"/>
</dbReference>